<reference evidence="17" key="1">
    <citation type="submission" date="2017-05" db="EMBL/GenBank/DDBJ databases">
        <authorList>
            <person name="Varghese N."/>
            <person name="Submissions S."/>
        </authorList>
    </citation>
    <scope>NUCLEOTIDE SEQUENCE</scope>
    <source>
        <strain evidence="17">DSM 18763</strain>
    </source>
</reference>
<sequence length="372" mass="40927">MITIQSAESVCQGHPDKIADIIADAILDDLIRQDPYTRASIEAVITTGVIYVAGEISTTAYSDIPTIARNTLIDIGYTKSEYGFDGYTAGVITSISDQSPELALGIPSGGAGDTSIIVGYATNETENYMPLACNIANSITEKLDNLRKDDIIPFLRPDGKAIVVVEYKDGKPVRVDSITILAQHEPYVSEKELKEVIMEEIIKKLQYQNYIDEKTKIIINPIGRFVIGGPMADTGLTGRKTIADAYGTAAASGGSSFSGKDPTKIDRSASYMARMIAKHIVASGLADRCNVEMLYVIGMDYPVSINVNIYQEKNITKYIKEIFDLSVNGIIDFLDLRRPIYKKTSSYGHFGRNDDDFKWEELNKDILSKLSK</sequence>
<evidence type="ECO:0000259" key="14">
    <source>
        <dbReference type="Pfam" id="PF00438"/>
    </source>
</evidence>
<dbReference type="PIRSF" id="PIRSF000497">
    <property type="entry name" value="MAT"/>
    <property type="match status" value="1"/>
</dbReference>
<evidence type="ECO:0000256" key="9">
    <source>
        <dbReference type="ARBA" id="ARBA00022840"/>
    </source>
</evidence>
<dbReference type="SUPFAM" id="SSF55973">
    <property type="entry name" value="S-adenosylmethionine synthetase"/>
    <property type="match status" value="3"/>
</dbReference>
<evidence type="ECO:0000256" key="5">
    <source>
        <dbReference type="ARBA" id="ARBA00022563"/>
    </source>
</evidence>
<accession>A0AA45WJY6</accession>
<keyword evidence="18" id="KW-1185">Reference proteome</keyword>
<evidence type="ECO:0000256" key="2">
    <source>
        <dbReference type="ARBA" id="ARBA00001958"/>
    </source>
</evidence>
<protein>
    <recommendedName>
        <fullName evidence="4 12">Methionine adenosyltransferase</fullName>
        <ecNumber evidence="4 12">2.5.1.6</ecNumber>
    </recommendedName>
</protein>
<dbReference type="InterPro" id="IPR022629">
    <property type="entry name" value="S-AdoMet_synt_central"/>
</dbReference>
<dbReference type="InterPro" id="IPR022628">
    <property type="entry name" value="S-AdoMet_synt_N"/>
</dbReference>
<evidence type="ECO:0000256" key="10">
    <source>
        <dbReference type="ARBA" id="ARBA00022842"/>
    </source>
</evidence>
<dbReference type="InterPro" id="IPR022630">
    <property type="entry name" value="S-AdoMet_synt_C"/>
</dbReference>
<dbReference type="EMBL" id="FXTX01000003">
    <property type="protein sequence ID" value="SMP04799.1"/>
    <property type="molecule type" value="Genomic_DNA"/>
</dbReference>
<evidence type="ECO:0000256" key="7">
    <source>
        <dbReference type="ARBA" id="ARBA00022723"/>
    </source>
</evidence>
<comment type="cofactor">
    <cofactor evidence="1">
        <name>Mg(2+)</name>
        <dbReference type="ChEBI" id="CHEBI:18420"/>
    </cofactor>
</comment>
<keyword evidence="7" id="KW-0479">Metal-binding</keyword>
<keyword evidence="6" id="KW-0808">Transferase</keyword>
<dbReference type="NCBIfam" id="TIGR01034">
    <property type="entry name" value="metK"/>
    <property type="match status" value="1"/>
</dbReference>
<dbReference type="Proteomes" id="UP001157947">
    <property type="component" value="Unassembled WGS sequence"/>
</dbReference>
<feature type="domain" description="S-adenosylmethionine synthetase N-terminal" evidence="14">
    <location>
        <begin position="5"/>
        <end position="100"/>
    </location>
</feature>
<keyword evidence="11" id="KW-0630">Potassium</keyword>
<gene>
    <name evidence="17" type="ORF">SAMN06264868_10339</name>
</gene>
<evidence type="ECO:0000256" key="12">
    <source>
        <dbReference type="NCBIfam" id="TIGR01034"/>
    </source>
</evidence>
<dbReference type="Pfam" id="PF02772">
    <property type="entry name" value="S-AdoMet_synt_M"/>
    <property type="match status" value="1"/>
</dbReference>
<evidence type="ECO:0000256" key="8">
    <source>
        <dbReference type="ARBA" id="ARBA00022741"/>
    </source>
</evidence>
<dbReference type="Pfam" id="PF00438">
    <property type="entry name" value="S-AdoMet_synt_N"/>
    <property type="match status" value="1"/>
</dbReference>
<dbReference type="Pfam" id="PF02773">
    <property type="entry name" value="S-AdoMet_synt_C"/>
    <property type="match status" value="1"/>
</dbReference>
<dbReference type="GO" id="GO:0046872">
    <property type="term" value="F:metal ion binding"/>
    <property type="evidence" value="ECO:0007669"/>
    <property type="project" value="UniProtKB-KW"/>
</dbReference>
<evidence type="ECO:0000259" key="15">
    <source>
        <dbReference type="Pfam" id="PF02772"/>
    </source>
</evidence>
<evidence type="ECO:0000313" key="18">
    <source>
        <dbReference type="Proteomes" id="UP001157947"/>
    </source>
</evidence>
<evidence type="ECO:0000256" key="6">
    <source>
        <dbReference type="ARBA" id="ARBA00022679"/>
    </source>
</evidence>
<feature type="domain" description="S-adenosylmethionine synthetase central" evidence="15">
    <location>
        <begin position="110"/>
        <end position="225"/>
    </location>
</feature>
<keyword evidence="10" id="KW-0460">Magnesium</keyword>
<evidence type="ECO:0000256" key="3">
    <source>
        <dbReference type="ARBA" id="ARBA00005224"/>
    </source>
</evidence>
<dbReference type="GO" id="GO:0004478">
    <property type="term" value="F:methionine adenosyltransferase activity"/>
    <property type="evidence" value="ECO:0007669"/>
    <property type="project" value="UniProtKB-UniRule"/>
</dbReference>
<comment type="pathway">
    <text evidence="3">Amino-acid biosynthesis; S-adenosyl-L-methionine biosynthesis; S-adenosyl-L-methionine from L-methionine: step 1/1.</text>
</comment>
<evidence type="ECO:0000256" key="1">
    <source>
        <dbReference type="ARBA" id="ARBA00001946"/>
    </source>
</evidence>
<organism evidence="17 18">
    <name type="scientific">Venenivibrio stagnispumantis</name>
    <dbReference type="NCBI Taxonomy" id="407998"/>
    <lineage>
        <taxon>Bacteria</taxon>
        <taxon>Pseudomonadati</taxon>
        <taxon>Aquificota</taxon>
        <taxon>Aquificia</taxon>
        <taxon>Aquificales</taxon>
        <taxon>Hydrogenothermaceae</taxon>
        <taxon>Venenivibrio</taxon>
    </lineage>
</organism>
<dbReference type="EC" id="2.5.1.6" evidence="4 12"/>
<comment type="similarity">
    <text evidence="13">Belongs to the AdoMet synthase family.</text>
</comment>
<evidence type="ECO:0000256" key="13">
    <source>
        <dbReference type="RuleBase" id="RU004462"/>
    </source>
</evidence>
<dbReference type="RefSeq" id="WP_265133923.1">
    <property type="nucleotide sequence ID" value="NZ_FXTX01000003.1"/>
</dbReference>
<keyword evidence="9" id="KW-0067">ATP-binding</keyword>
<dbReference type="FunFam" id="3.30.300.10:FF:000003">
    <property type="entry name" value="S-adenosylmethionine synthase"/>
    <property type="match status" value="1"/>
</dbReference>
<comment type="cofactor">
    <cofactor evidence="2">
        <name>K(+)</name>
        <dbReference type="ChEBI" id="CHEBI:29103"/>
    </cofactor>
</comment>
<dbReference type="GO" id="GO:0005524">
    <property type="term" value="F:ATP binding"/>
    <property type="evidence" value="ECO:0007669"/>
    <property type="project" value="UniProtKB-KW"/>
</dbReference>
<dbReference type="CDD" id="cd18079">
    <property type="entry name" value="S-AdoMet_synt"/>
    <property type="match status" value="1"/>
</dbReference>
<keyword evidence="8" id="KW-0547">Nucleotide-binding</keyword>
<name>A0AA45WJY6_9AQUI</name>
<evidence type="ECO:0000313" key="17">
    <source>
        <dbReference type="EMBL" id="SMP04799.1"/>
    </source>
</evidence>
<comment type="caution">
    <text evidence="17">The sequence shown here is derived from an EMBL/GenBank/DDBJ whole genome shotgun (WGS) entry which is preliminary data.</text>
</comment>
<dbReference type="PANTHER" id="PTHR11964">
    <property type="entry name" value="S-ADENOSYLMETHIONINE SYNTHETASE"/>
    <property type="match status" value="1"/>
</dbReference>
<dbReference type="InterPro" id="IPR022636">
    <property type="entry name" value="S-AdoMet_synthetase_sfam"/>
</dbReference>
<dbReference type="GO" id="GO:0006730">
    <property type="term" value="P:one-carbon metabolic process"/>
    <property type="evidence" value="ECO:0007669"/>
    <property type="project" value="UniProtKB-KW"/>
</dbReference>
<feature type="domain" description="S-adenosylmethionine synthetase C-terminal" evidence="16">
    <location>
        <begin position="227"/>
        <end position="360"/>
    </location>
</feature>
<dbReference type="GO" id="GO:0006556">
    <property type="term" value="P:S-adenosylmethionine biosynthetic process"/>
    <property type="evidence" value="ECO:0007669"/>
    <property type="project" value="UniProtKB-UniRule"/>
</dbReference>
<proteinExistence type="inferred from homology"/>
<dbReference type="InterPro" id="IPR002133">
    <property type="entry name" value="S-AdoMet_synthetase"/>
</dbReference>
<evidence type="ECO:0000259" key="16">
    <source>
        <dbReference type="Pfam" id="PF02773"/>
    </source>
</evidence>
<keyword evidence="5" id="KW-0554">One-carbon metabolism</keyword>
<dbReference type="AlphaFoldDB" id="A0AA45WJY6"/>
<evidence type="ECO:0000256" key="4">
    <source>
        <dbReference type="ARBA" id="ARBA00012828"/>
    </source>
</evidence>
<evidence type="ECO:0000256" key="11">
    <source>
        <dbReference type="ARBA" id="ARBA00022958"/>
    </source>
</evidence>
<dbReference type="Gene3D" id="3.30.300.10">
    <property type="match status" value="3"/>
</dbReference>